<name>D8QJ08_SCHCM</name>
<dbReference type="VEuPathDB" id="FungiDB:SCHCODRAFT_0237970"/>
<feature type="region of interest" description="Disordered" evidence="1">
    <location>
        <begin position="207"/>
        <end position="231"/>
    </location>
</feature>
<accession>D8QJ08</accession>
<keyword evidence="3" id="KW-1185">Reference proteome</keyword>
<dbReference type="KEGG" id="scm:SCHCO_0237970"/>
<proteinExistence type="predicted"/>
<evidence type="ECO:0000256" key="1">
    <source>
        <dbReference type="SAM" id="MobiDB-lite"/>
    </source>
</evidence>
<dbReference type="HOGENOM" id="CLU_790246_0_0_1"/>
<dbReference type="InParanoid" id="D8QJ08"/>
<dbReference type="Proteomes" id="UP000007431">
    <property type="component" value="Unassembled WGS sequence"/>
</dbReference>
<dbReference type="GeneID" id="9593377"/>
<reference evidence="2 3" key="1">
    <citation type="journal article" date="2010" name="Nat. Biotechnol.">
        <title>Genome sequence of the model mushroom Schizophyllum commune.</title>
        <authorList>
            <person name="Ohm R.A."/>
            <person name="de Jong J.F."/>
            <person name="Lugones L.G."/>
            <person name="Aerts A."/>
            <person name="Kothe E."/>
            <person name="Stajich J.E."/>
            <person name="de Vries R.P."/>
            <person name="Record E."/>
            <person name="Levasseur A."/>
            <person name="Baker S.E."/>
            <person name="Bartholomew K.A."/>
            <person name="Coutinho P.M."/>
            <person name="Erdmann S."/>
            <person name="Fowler T.J."/>
            <person name="Gathman A.C."/>
            <person name="Lombard V."/>
            <person name="Henrissat B."/>
            <person name="Knabe N."/>
            <person name="Kuees U."/>
            <person name="Lilly W.W."/>
            <person name="Lindquist E."/>
            <person name="Lucas S."/>
            <person name="Magnuson J.K."/>
            <person name="Piumi F."/>
            <person name="Raudaskoski M."/>
            <person name="Salamov A."/>
            <person name="Schmutz J."/>
            <person name="Schwarze F.W.M.R."/>
            <person name="vanKuyk P.A."/>
            <person name="Horton J.S."/>
            <person name="Grigoriev I.V."/>
            <person name="Woesten H.A.B."/>
        </authorList>
    </citation>
    <scope>NUCLEOTIDE SEQUENCE [LARGE SCALE GENOMIC DNA]</scope>
    <source>
        <strain evidence="3">H4-8 / FGSC 9210</strain>
    </source>
</reference>
<feature type="compositionally biased region" description="Basic and acidic residues" evidence="1">
    <location>
        <begin position="208"/>
        <end position="231"/>
    </location>
</feature>
<feature type="compositionally biased region" description="Basic residues" evidence="1">
    <location>
        <begin position="82"/>
        <end position="98"/>
    </location>
</feature>
<dbReference type="RefSeq" id="XP_003027223.1">
    <property type="nucleotide sequence ID" value="XM_003027177.1"/>
</dbReference>
<evidence type="ECO:0000313" key="3">
    <source>
        <dbReference type="Proteomes" id="UP000007431"/>
    </source>
</evidence>
<organism evidence="3">
    <name type="scientific">Schizophyllum commune (strain H4-8 / FGSC 9210)</name>
    <name type="common">Split gill fungus</name>
    <dbReference type="NCBI Taxonomy" id="578458"/>
    <lineage>
        <taxon>Eukaryota</taxon>
        <taxon>Fungi</taxon>
        <taxon>Dikarya</taxon>
        <taxon>Basidiomycota</taxon>
        <taxon>Agaricomycotina</taxon>
        <taxon>Agaricomycetes</taxon>
        <taxon>Agaricomycetidae</taxon>
        <taxon>Agaricales</taxon>
        <taxon>Schizophyllaceae</taxon>
        <taxon>Schizophyllum</taxon>
    </lineage>
</organism>
<protein>
    <submittedName>
        <fullName evidence="2">Uncharacterized protein</fullName>
    </submittedName>
</protein>
<sequence>MVARRQVAGWRAELPGHVLGSEKFGCVRSRSLSPSTTTSYPSVGRCAAHSPLTAYAHIPCLYPRRRALPTRLANALSDAPRRRPHRHSRCQCSRRPHMHQSPPIPPRSRACRAQHAALPVTLPSPVRPLRRCGRIDTSLRRRVFAHVTRPVRDVIFGDGSCVGRRGNRERAFGCCVVEREGQDEGTPGMFSASAEGAIPSVALADARATARRDERERRHSERGVGKRRERASGRWMVGRRGGMRVGRVGERDGQHVGTDLQWDTRHRAHCRWLACKRLRGIARRRLPSCVPFLFDLDMFARRKGDQRRGGVADGGVLTSDLDLVAPGARIDQSPWFELRSSYRELRSFHSG</sequence>
<dbReference type="EMBL" id="GL377313">
    <property type="protein sequence ID" value="EFI92320.1"/>
    <property type="molecule type" value="Genomic_DNA"/>
</dbReference>
<dbReference type="AlphaFoldDB" id="D8QJ08"/>
<evidence type="ECO:0000313" key="2">
    <source>
        <dbReference type="EMBL" id="EFI92320.1"/>
    </source>
</evidence>
<feature type="region of interest" description="Disordered" evidence="1">
    <location>
        <begin position="76"/>
        <end position="108"/>
    </location>
</feature>
<gene>
    <name evidence="2" type="ORF">SCHCODRAFT_237970</name>
</gene>